<keyword evidence="3" id="KW-0812">Transmembrane</keyword>
<dbReference type="InterPro" id="IPR000326">
    <property type="entry name" value="PAP2/HPO"/>
</dbReference>
<dbReference type="InterPro" id="IPR036938">
    <property type="entry name" value="PAP2/HPO_sf"/>
</dbReference>
<keyword evidence="6" id="KW-0472">Membrane</keyword>
<dbReference type="PANTHER" id="PTHR14969">
    <property type="entry name" value="SPHINGOSINE-1-PHOSPHATE PHOSPHOHYDROLASE"/>
    <property type="match status" value="1"/>
</dbReference>
<keyword evidence="4" id="KW-0378">Hydrolase</keyword>
<sequence length="209" mass="21383">MDPADGPQPASGGWRDELNRLDLAVYAAVAATPTPALDRAMRGLSRAADFSKLWMGTSVLLAAAGGPAGRRAAVNGLASTAATAAVVNAVLKPLSGRRRPDRVIHSVPLARHVDMPGSRSFPSGHAASAFSYATGVASASPAAGIPVTVVAALVAYSRVHTGVHYPGDVIAGAVTGTALAPLAITGVERLRLRRRGTRAAARARRSARR</sequence>
<dbReference type="Pfam" id="PF01569">
    <property type="entry name" value="PAP2"/>
    <property type="match status" value="1"/>
</dbReference>
<dbReference type="Proteomes" id="UP001162834">
    <property type="component" value="Chromosome"/>
</dbReference>
<evidence type="ECO:0000313" key="8">
    <source>
        <dbReference type="EMBL" id="UGS38949.1"/>
    </source>
</evidence>
<accession>A0A9E6Y2E1</accession>
<dbReference type="EMBL" id="CP087164">
    <property type="protein sequence ID" value="UGS38949.1"/>
    <property type="molecule type" value="Genomic_DNA"/>
</dbReference>
<organism evidence="8 9">
    <name type="scientific">Capillimicrobium parvum</name>
    <dbReference type="NCBI Taxonomy" id="2884022"/>
    <lineage>
        <taxon>Bacteria</taxon>
        <taxon>Bacillati</taxon>
        <taxon>Actinomycetota</taxon>
        <taxon>Thermoleophilia</taxon>
        <taxon>Solirubrobacterales</taxon>
        <taxon>Capillimicrobiaceae</taxon>
        <taxon>Capillimicrobium</taxon>
    </lineage>
</organism>
<dbReference type="SMART" id="SM00014">
    <property type="entry name" value="acidPPc"/>
    <property type="match status" value="1"/>
</dbReference>
<comment type="subcellular location">
    <subcellularLocation>
        <location evidence="1">Cell membrane</location>
        <topology evidence="1">Multi-pass membrane protein</topology>
    </subcellularLocation>
</comment>
<evidence type="ECO:0000313" key="9">
    <source>
        <dbReference type="Proteomes" id="UP001162834"/>
    </source>
</evidence>
<dbReference type="AlphaFoldDB" id="A0A9E6Y2E1"/>
<evidence type="ECO:0000256" key="6">
    <source>
        <dbReference type="ARBA" id="ARBA00023136"/>
    </source>
</evidence>
<feature type="domain" description="Phosphatidic acid phosphatase type 2/haloperoxidase" evidence="7">
    <location>
        <begin position="74"/>
        <end position="184"/>
    </location>
</feature>
<name>A0A9E6Y2E1_9ACTN</name>
<keyword evidence="2" id="KW-1003">Cell membrane</keyword>
<dbReference type="KEGG" id="sbae:DSM104329_05381"/>
<keyword evidence="5" id="KW-1133">Transmembrane helix</keyword>
<protein>
    <recommendedName>
        <fullName evidence="7">Phosphatidic acid phosphatase type 2/haloperoxidase domain-containing protein</fullName>
    </recommendedName>
</protein>
<reference evidence="8" key="1">
    <citation type="journal article" date="2022" name="Int. J. Syst. Evol. Microbiol.">
        <title>Pseudomonas aegrilactucae sp. nov. and Pseudomonas morbosilactucae sp. nov., pathogens causing bacterial rot of lettuce in Japan.</title>
        <authorList>
            <person name="Sawada H."/>
            <person name="Fujikawa T."/>
            <person name="Satou M."/>
        </authorList>
    </citation>
    <scope>NUCLEOTIDE SEQUENCE</scope>
    <source>
        <strain evidence="8">0166_1</strain>
    </source>
</reference>
<evidence type="ECO:0000256" key="1">
    <source>
        <dbReference type="ARBA" id="ARBA00004651"/>
    </source>
</evidence>
<evidence type="ECO:0000256" key="4">
    <source>
        <dbReference type="ARBA" id="ARBA00022801"/>
    </source>
</evidence>
<keyword evidence="9" id="KW-1185">Reference proteome</keyword>
<evidence type="ECO:0000259" key="7">
    <source>
        <dbReference type="SMART" id="SM00014"/>
    </source>
</evidence>
<proteinExistence type="predicted"/>
<evidence type="ECO:0000256" key="5">
    <source>
        <dbReference type="ARBA" id="ARBA00022989"/>
    </source>
</evidence>
<dbReference type="SUPFAM" id="SSF48317">
    <property type="entry name" value="Acid phosphatase/Vanadium-dependent haloperoxidase"/>
    <property type="match status" value="1"/>
</dbReference>
<dbReference type="Gene3D" id="1.20.144.10">
    <property type="entry name" value="Phosphatidic acid phosphatase type 2/haloperoxidase"/>
    <property type="match status" value="1"/>
</dbReference>
<dbReference type="GO" id="GO:0016787">
    <property type="term" value="F:hydrolase activity"/>
    <property type="evidence" value="ECO:0007669"/>
    <property type="project" value="UniProtKB-KW"/>
</dbReference>
<dbReference type="GO" id="GO:0005886">
    <property type="term" value="C:plasma membrane"/>
    <property type="evidence" value="ECO:0007669"/>
    <property type="project" value="UniProtKB-SubCell"/>
</dbReference>
<evidence type="ECO:0000256" key="3">
    <source>
        <dbReference type="ARBA" id="ARBA00022692"/>
    </source>
</evidence>
<dbReference type="RefSeq" id="WP_259312961.1">
    <property type="nucleotide sequence ID" value="NZ_CP087164.1"/>
</dbReference>
<dbReference type="PANTHER" id="PTHR14969:SF62">
    <property type="entry name" value="DECAPRENYLPHOSPHORYL-5-PHOSPHORIBOSE PHOSPHATASE RV3807C-RELATED"/>
    <property type="match status" value="1"/>
</dbReference>
<gene>
    <name evidence="8" type="ORF">DSM104329_05381</name>
</gene>
<evidence type="ECO:0000256" key="2">
    <source>
        <dbReference type="ARBA" id="ARBA00022475"/>
    </source>
</evidence>